<accession>A0ABQ3TLA1</accession>
<protein>
    <submittedName>
        <fullName evidence="2">Uncharacterized protein</fullName>
    </submittedName>
</protein>
<reference evidence="3" key="1">
    <citation type="submission" date="2023-07" db="EMBL/GenBank/DDBJ databases">
        <title>Whole genome shotgun sequence of Streptomyces spororaveus NBRC 15456.</title>
        <authorList>
            <person name="Komaki H."/>
            <person name="Tamura T."/>
        </authorList>
    </citation>
    <scope>NUCLEOTIDE SEQUENCE [LARGE SCALE GENOMIC DNA]</scope>
    <source>
        <strain evidence="3">NBRC 15456</strain>
    </source>
</reference>
<organism evidence="2 3">
    <name type="scientific">Streptomyces spororaveus</name>
    <dbReference type="NCBI Taxonomy" id="284039"/>
    <lineage>
        <taxon>Bacteria</taxon>
        <taxon>Bacillati</taxon>
        <taxon>Actinomycetota</taxon>
        <taxon>Actinomycetes</taxon>
        <taxon>Kitasatosporales</taxon>
        <taxon>Streptomycetaceae</taxon>
        <taxon>Streptomyces</taxon>
    </lineage>
</organism>
<evidence type="ECO:0000256" key="1">
    <source>
        <dbReference type="SAM" id="MobiDB-lite"/>
    </source>
</evidence>
<dbReference type="Proteomes" id="UP000608522">
    <property type="component" value="Unassembled WGS sequence"/>
</dbReference>
<dbReference type="EMBL" id="BNED01000005">
    <property type="protein sequence ID" value="GHI81204.1"/>
    <property type="molecule type" value="Genomic_DNA"/>
</dbReference>
<proteinExistence type="predicted"/>
<sequence length="53" mass="5488">MAQKTATMIPATSTPDTSHRSLSVPEPQDYSPSDPIAPEIPGRTGNRGGGDPP</sequence>
<evidence type="ECO:0000313" key="2">
    <source>
        <dbReference type="EMBL" id="GHI81204.1"/>
    </source>
</evidence>
<feature type="compositionally biased region" description="Polar residues" evidence="1">
    <location>
        <begin position="1"/>
        <end position="16"/>
    </location>
</feature>
<gene>
    <name evidence="2" type="ORF">Sspor_67650</name>
</gene>
<name>A0ABQ3TLA1_9ACTN</name>
<comment type="caution">
    <text evidence="2">The sequence shown here is derived from an EMBL/GenBank/DDBJ whole genome shotgun (WGS) entry which is preliminary data.</text>
</comment>
<feature type="region of interest" description="Disordered" evidence="1">
    <location>
        <begin position="1"/>
        <end position="53"/>
    </location>
</feature>
<evidence type="ECO:0000313" key="3">
    <source>
        <dbReference type="Proteomes" id="UP000608522"/>
    </source>
</evidence>
<keyword evidence="3" id="KW-1185">Reference proteome</keyword>